<name>A0A2U1CSJ8_9BURK</name>
<dbReference type="OrthoDB" id="7365244at2"/>
<dbReference type="AlphaFoldDB" id="A0A2U1CSJ8"/>
<dbReference type="EMBL" id="QEKO01000001">
    <property type="protein sequence ID" value="PVY68833.1"/>
    <property type="molecule type" value="Genomic_DNA"/>
</dbReference>
<gene>
    <name evidence="1" type="ORF">C7440_1246</name>
</gene>
<keyword evidence="2" id="KW-1185">Reference proteome</keyword>
<reference evidence="1 2" key="1">
    <citation type="submission" date="2018-04" db="EMBL/GenBank/DDBJ databases">
        <title>Genomic Encyclopedia of Type Strains, Phase IV (KMG-IV): sequencing the most valuable type-strain genomes for metagenomic binning, comparative biology and taxonomic classification.</title>
        <authorList>
            <person name="Goeker M."/>
        </authorList>
    </citation>
    <scope>NUCLEOTIDE SEQUENCE [LARGE SCALE GENOMIC DNA]</scope>
    <source>
        <strain evidence="1 2">DSM 10065</strain>
    </source>
</reference>
<evidence type="ECO:0000313" key="1">
    <source>
        <dbReference type="EMBL" id="PVY68833.1"/>
    </source>
</evidence>
<accession>A0A2U1CSJ8</accession>
<protein>
    <submittedName>
        <fullName evidence="1">Uncharacterized protein</fullName>
    </submittedName>
</protein>
<proteinExistence type="predicted"/>
<organism evidence="1 2">
    <name type="scientific">Pusillimonas noertemannii</name>
    <dbReference type="NCBI Taxonomy" id="305977"/>
    <lineage>
        <taxon>Bacteria</taxon>
        <taxon>Pseudomonadati</taxon>
        <taxon>Pseudomonadota</taxon>
        <taxon>Betaproteobacteria</taxon>
        <taxon>Burkholderiales</taxon>
        <taxon>Alcaligenaceae</taxon>
        <taxon>Pusillimonas</taxon>
    </lineage>
</organism>
<evidence type="ECO:0000313" key="2">
    <source>
        <dbReference type="Proteomes" id="UP000246145"/>
    </source>
</evidence>
<dbReference type="RefSeq" id="WP_017524391.1">
    <property type="nucleotide sequence ID" value="NZ_JACCEX010000001.1"/>
</dbReference>
<sequence>MLRVLYAAHADGNEKVKNIIHAMNDVERAINFVMKDTGKGWTSKISTKKIEHYGEEENGVEMA</sequence>
<dbReference type="Proteomes" id="UP000246145">
    <property type="component" value="Unassembled WGS sequence"/>
</dbReference>
<comment type="caution">
    <text evidence="1">The sequence shown here is derived from an EMBL/GenBank/DDBJ whole genome shotgun (WGS) entry which is preliminary data.</text>
</comment>